<keyword evidence="3" id="KW-1185">Reference proteome</keyword>
<dbReference type="AlphaFoldDB" id="A0A4D4J6M2"/>
<organism evidence="2 3">
    <name type="scientific">Gandjariella thermophila</name>
    <dbReference type="NCBI Taxonomy" id="1931992"/>
    <lineage>
        <taxon>Bacteria</taxon>
        <taxon>Bacillati</taxon>
        <taxon>Actinomycetota</taxon>
        <taxon>Actinomycetes</taxon>
        <taxon>Pseudonocardiales</taxon>
        <taxon>Pseudonocardiaceae</taxon>
        <taxon>Gandjariella</taxon>
    </lineage>
</organism>
<accession>A0A4D4J6M2</accession>
<name>A0A4D4J6M2_9PSEU</name>
<keyword evidence="1" id="KW-0472">Membrane</keyword>
<dbReference type="RefSeq" id="WP_137813806.1">
    <property type="nucleotide sequence ID" value="NZ_BJFL01000009.1"/>
</dbReference>
<reference evidence="3" key="1">
    <citation type="submission" date="2019-04" db="EMBL/GenBank/DDBJ databases">
        <title>Draft genome sequence of Pseudonocardiaceae bacterium SL3-2-4.</title>
        <authorList>
            <person name="Ningsih F."/>
            <person name="Yokota A."/>
            <person name="Sakai Y."/>
            <person name="Nanatani K."/>
            <person name="Yabe S."/>
            <person name="Oetari A."/>
            <person name="Sjamsuridzal W."/>
        </authorList>
    </citation>
    <scope>NUCLEOTIDE SEQUENCE [LARGE SCALE GENOMIC DNA]</scope>
    <source>
        <strain evidence="3">SL3-2-4</strain>
    </source>
</reference>
<proteinExistence type="predicted"/>
<dbReference type="OrthoDB" id="4557882at2"/>
<evidence type="ECO:0000313" key="3">
    <source>
        <dbReference type="Proteomes" id="UP000298860"/>
    </source>
</evidence>
<dbReference type="EMBL" id="BJFL01000009">
    <property type="protein sequence ID" value="GDY30690.1"/>
    <property type="molecule type" value="Genomic_DNA"/>
</dbReference>
<comment type="caution">
    <text evidence="2">The sequence shown here is derived from an EMBL/GenBank/DDBJ whole genome shotgun (WGS) entry which is preliminary data.</text>
</comment>
<dbReference type="Proteomes" id="UP000298860">
    <property type="component" value="Unassembled WGS sequence"/>
</dbReference>
<keyword evidence="1" id="KW-1133">Transmembrane helix</keyword>
<gene>
    <name evidence="2" type="ORF">GTS_23230</name>
</gene>
<keyword evidence="1" id="KW-0812">Transmembrane</keyword>
<sequence>MIARSVHSGRGTAAAIINAIGTIVAVILALHIIFGLTGANPANPVVTFIAQWAGAFALWFRDLFATGNATVDMIVNYGIAAVFWLFVTGLLARLVRRVG</sequence>
<evidence type="ECO:0000313" key="2">
    <source>
        <dbReference type="EMBL" id="GDY30690.1"/>
    </source>
</evidence>
<evidence type="ECO:0000256" key="1">
    <source>
        <dbReference type="SAM" id="Phobius"/>
    </source>
</evidence>
<feature type="transmembrane region" description="Helical" evidence="1">
    <location>
        <begin position="74"/>
        <end position="95"/>
    </location>
</feature>
<feature type="transmembrane region" description="Helical" evidence="1">
    <location>
        <begin position="12"/>
        <end position="34"/>
    </location>
</feature>
<protein>
    <submittedName>
        <fullName evidence="2">Uncharacterized protein</fullName>
    </submittedName>
</protein>